<gene>
    <name evidence="1" type="ORF">Vadar_003864</name>
</gene>
<reference evidence="1 2" key="1">
    <citation type="journal article" date="2021" name="Hortic Res">
        <title>High-quality reference genome and annotation aids understanding of berry development for evergreen blueberry (Vaccinium darrowii).</title>
        <authorList>
            <person name="Yu J."/>
            <person name="Hulse-Kemp A.M."/>
            <person name="Babiker E."/>
            <person name="Staton M."/>
        </authorList>
    </citation>
    <scope>NUCLEOTIDE SEQUENCE [LARGE SCALE GENOMIC DNA]</scope>
    <source>
        <strain evidence="2">cv. NJ 8807/NJ 8810</strain>
        <tissue evidence="1">Young leaf</tissue>
    </source>
</reference>
<protein>
    <submittedName>
        <fullName evidence="1">Uncharacterized protein</fullName>
    </submittedName>
</protein>
<name>A0ACB7YCN8_9ERIC</name>
<proteinExistence type="predicted"/>
<evidence type="ECO:0000313" key="1">
    <source>
        <dbReference type="EMBL" id="KAH7850859.1"/>
    </source>
</evidence>
<evidence type="ECO:0000313" key="2">
    <source>
        <dbReference type="Proteomes" id="UP000828048"/>
    </source>
</evidence>
<comment type="caution">
    <text evidence="1">The sequence shown here is derived from an EMBL/GenBank/DDBJ whole genome shotgun (WGS) entry which is preliminary data.</text>
</comment>
<sequence length="541" mass="58712">MFFKESFSPEDRNSGAFQQSPIFEWGSSFPQKKEFQGSNGLGNIGFDMHHRYSDQVKRILDSDGLPEMGSLDLYAAMAHRDRQRNLAATAAGSAPLTFLSGNDTLLIPSLGFLHYANVSVGSPGLWFLVALDTGSNLFWLPCDCTRCVHALVTSSGQRIDLNIYSPNKSSTSTKLSCNSTYCAQTRRCLSQSNTCGYQVQYLSNGTSSTGILVEDILHLTTDDSQLKVVDARITFGCGLVQEGSFLTGGAPNGLFGLGMSNISVPSTLAKEGLTANSFAMCFGPDGVGRISFGDKGSSGQGETPFNLNQTHPMYNITMTQVSVEDNITDISFSAIFDTGTSFTYFNDPAYSAISESFNSQAKEKRHPSDSRIPFEYCYDLIANQTSFEVPSLNLTMKGGKQFHVTHPIVPISIEDEGDLYCLAIVKSGDIDIIGQNFMTGYRIVFDREKMVLGWTPSDCYDAESSSIAPVEPPHPSAAPPTSTVTPEATPGGGNGSPIPSPRLQSLASDLPNLNSFTCTLFMVFISLFGPSFFHFLSMRHF</sequence>
<accession>A0ACB7YCN8</accession>
<dbReference type="EMBL" id="CM037158">
    <property type="protein sequence ID" value="KAH7850859.1"/>
    <property type="molecule type" value="Genomic_DNA"/>
</dbReference>
<organism evidence="1 2">
    <name type="scientific">Vaccinium darrowii</name>
    <dbReference type="NCBI Taxonomy" id="229202"/>
    <lineage>
        <taxon>Eukaryota</taxon>
        <taxon>Viridiplantae</taxon>
        <taxon>Streptophyta</taxon>
        <taxon>Embryophyta</taxon>
        <taxon>Tracheophyta</taxon>
        <taxon>Spermatophyta</taxon>
        <taxon>Magnoliopsida</taxon>
        <taxon>eudicotyledons</taxon>
        <taxon>Gunneridae</taxon>
        <taxon>Pentapetalae</taxon>
        <taxon>asterids</taxon>
        <taxon>Ericales</taxon>
        <taxon>Ericaceae</taxon>
        <taxon>Vaccinioideae</taxon>
        <taxon>Vaccinieae</taxon>
        <taxon>Vaccinium</taxon>
    </lineage>
</organism>
<keyword evidence="2" id="KW-1185">Reference proteome</keyword>
<dbReference type="Proteomes" id="UP000828048">
    <property type="component" value="Chromosome 8"/>
</dbReference>